<evidence type="ECO:0000313" key="2">
    <source>
        <dbReference type="Proteomes" id="UP000541444"/>
    </source>
</evidence>
<sequence>DKALQLIWSLLSTFNQLQPTLTYEKETLSFEELTSTLLSKERRLKRSKSSVKNLVMVVNGKISFNKFRKGTC</sequence>
<proteinExistence type="predicted"/>
<name>A0A7J7LRQ5_9MAGN</name>
<accession>A0A7J7LRQ5</accession>
<comment type="caution">
    <text evidence="1">The sequence shown here is derived from an EMBL/GenBank/DDBJ whole genome shotgun (WGS) entry which is preliminary data.</text>
</comment>
<evidence type="ECO:0000313" key="1">
    <source>
        <dbReference type="EMBL" id="KAF6145259.1"/>
    </source>
</evidence>
<feature type="non-terminal residue" evidence="1">
    <location>
        <position position="1"/>
    </location>
</feature>
<protein>
    <submittedName>
        <fullName evidence="1">Uncharacterized protein</fullName>
    </submittedName>
</protein>
<dbReference type="AlphaFoldDB" id="A0A7J7LRQ5"/>
<organism evidence="1 2">
    <name type="scientific">Kingdonia uniflora</name>
    <dbReference type="NCBI Taxonomy" id="39325"/>
    <lineage>
        <taxon>Eukaryota</taxon>
        <taxon>Viridiplantae</taxon>
        <taxon>Streptophyta</taxon>
        <taxon>Embryophyta</taxon>
        <taxon>Tracheophyta</taxon>
        <taxon>Spermatophyta</taxon>
        <taxon>Magnoliopsida</taxon>
        <taxon>Ranunculales</taxon>
        <taxon>Circaeasteraceae</taxon>
        <taxon>Kingdonia</taxon>
    </lineage>
</organism>
<gene>
    <name evidence="1" type="ORF">GIB67_041454</name>
</gene>
<reference evidence="1 2" key="1">
    <citation type="journal article" date="2020" name="IScience">
        <title>Genome Sequencing of the Endangered Kingdonia uniflora (Circaeasteraceae, Ranunculales) Reveals Potential Mechanisms of Evolutionary Specialization.</title>
        <authorList>
            <person name="Sun Y."/>
            <person name="Deng T."/>
            <person name="Zhang A."/>
            <person name="Moore M.J."/>
            <person name="Landis J.B."/>
            <person name="Lin N."/>
            <person name="Zhang H."/>
            <person name="Zhang X."/>
            <person name="Huang J."/>
            <person name="Zhang X."/>
            <person name="Sun H."/>
            <person name="Wang H."/>
        </authorList>
    </citation>
    <scope>NUCLEOTIDE SEQUENCE [LARGE SCALE GENOMIC DNA]</scope>
    <source>
        <strain evidence="1">TB1705</strain>
        <tissue evidence="1">Leaf</tissue>
    </source>
</reference>
<dbReference type="Proteomes" id="UP000541444">
    <property type="component" value="Unassembled WGS sequence"/>
</dbReference>
<dbReference type="EMBL" id="JACGCM010002082">
    <property type="protein sequence ID" value="KAF6145259.1"/>
    <property type="molecule type" value="Genomic_DNA"/>
</dbReference>
<keyword evidence="2" id="KW-1185">Reference proteome</keyword>